<comment type="caution">
    <text evidence="4">The sequence shown here is derived from an EMBL/GenBank/DDBJ whole genome shotgun (WGS) entry which is preliminary data.</text>
</comment>
<evidence type="ECO:0000313" key="4">
    <source>
        <dbReference type="EMBL" id="MDN7025924.1"/>
    </source>
</evidence>
<evidence type="ECO:0000256" key="1">
    <source>
        <dbReference type="ARBA" id="ARBA00022679"/>
    </source>
</evidence>
<dbReference type="PANTHER" id="PTHR43877:SF2">
    <property type="entry name" value="AMINOALKYLPHOSPHONATE N-ACETYLTRANSFERASE-RELATED"/>
    <property type="match status" value="1"/>
</dbReference>
<evidence type="ECO:0000313" key="5">
    <source>
        <dbReference type="Proteomes" id="UP001168338"/>
    </source>
</evidence>
<dbReference type="EMBL" id="VCYH01000011">
    <property type="protein sequence ID" value="MDN7025924.1"/>
    <property type="molecule type" value="Genomic_DNA"/>
</dbReference>
<dbReference type="SUPFAM" id="SSF55729">
    <property type="entry name" value="Acyl-CoA N-acyltransferases (Nat)"/>
    <property type="match status" value="1"/>
</dbReference>
<organism evidence="4 5">
    <name type="scientific">Methanoculleus frigidifontis</name>
    <dbReference type="NCBI Taxonomy" id="2584085"/>
    <lineage>
        <taxon>Archaea</taxon>
        <taxon>Methanobacteriati</taxon>
        <taxon>Methanobacteriota</taxon>
        <taxon>Stenosarchaea group</taxon>
        <taxon>Methanomicrobia</taxon>
        <taxon>Methanomicrobiales</taxon>
        <taxon>Methanomicrobiaceae</taxon>
        <taxon>Methanoculleus</taxon>
    </lineage>
</organism>
<proteinExistence type="predicted"/>
<feature type="domain" description="N-acetyltransferase" evidence="3">
    <location>
        <begin position="6"/>
        <end position="153"/>
    </location>
</feature>
<dbReference type="InterPro" id="IPR000182">
    <property type="entry name" value="GNAT_dom"/>
</dbReference>
<dbReference type="InterPro" id="IPR050832">
    <property type="entry name" value="Bact_Acetyltransf"/>
</dbReference>
<dbReference type="PANTHER" id="PTHR43877">
    <property type="entry name" value="AMINOALKYLPHOSPHONATE N-ACETYLTRANSFERASE-RELATED-RELATED"/>
    <property type="match status" value="1"/>
</dbReference>
<keyword evidence="2" id="KW-0012">Acyltransferase</keyword>
<name>A0ABT8MD94_9EURY</name>
<dbReference type="Gene3D" id="3.40.630.30">
    <property type="match status" value="1"/>
</dbReference>
<dbReference type="NCBIfam" id="TIGR01575">
    <property type="entry name" value="rimI"/>
    <property type="match status" value="1"/>
</dbReference>
<keyword evidence="5" id="KW-1185">Reference proteome</keyword>
<evidence type="ECO:0000256" key="2">
    <source>
        <dbReference type="ARBA" id="ARBA00023315"/>
    </source>
</evidence>
<keyword evidence="1" id="KW-0808">Transferase</keyword>
<accession>A0ABT8MD94</accession>
<dbReference type="RefSeq" id="WP_301665121.1">
    <property type="nucleotide sequence ID" value="NZ_VCYH01000011.1"/>
</dbReference>
<dbReference type="Proteomes" id="UP001168338">
    <property type="component" value="Unassembled WGS sequence"/>
</dbReference>
<sequence>MATPESTIHKAEPADIPEIADIERKAFPDPWNEETLVEALATYPGEFFVARNNGRIVGFVAGGLEDTGEEVYGHIMNLAVAPECRGRGVGARLVRRLEQQFALGGAAGVQLEVRVGNTGAQRFYHRMGYQEVFVVACYYANDEDAVVMMKWFRF</sequence>
<evidence type="ECO:0000259" key="3">
    <source>
        <dbReference type="PROSITE" id="PS51186"/>
    </source>
</evidence>
<dbReference type="InterPro" id="IPR016181">
    <property type="entry name" value="Acyl_CoA_acyltransferase"/>
</dbReference>
<protein>
    <submittedName>
        <fullName evidence="4">Ribosomal-protein-alanine N-acetyltransferase</fullName>
    </submittedName>
</protein>
<dbReference type="PROSITE" id="PS51186">
    <property type="entry name" value="GNAT"/>
    <property type="match status" value="1"/>
</dbReference>
<dbReference type="CDD" id="cd04301">
    <property type="entry name" value="NAT_SF"/>
    <property type="match status" value="1"/>
</dbReference>
<dbReference type="InterPro" id="IPR006464">
    <property type="entry name" value="AcTrfase_RimI/Ard1"/>
</dbReference>
<dbReference type="Pfam" id="PF00583">
    <property type="entry name" value="Acetyltransf_1"/>
    <property type="match status" value="1"/>
</dbReference>
<gene>
    <name evidence="4" type="primary">rimI</name>
    <name evidence="4" type="ORF">FGU65_13700</name>
</gene>
<reference evidence="4" key="1">
    <citation type="submission" date="2019-05" db="EMBL/GenBank/DDBJ databases">
        <title>Methanoculleus sp. FWC-SCC1, a methanogenic archaeon isolated from deep marine cold seep.</title>
        <authorList>
            <person name="Chen Y.-W."/>
            <person name="Chen S.-C."/>
            <person name="Teng N.-H."/>
            <person name="Lai M.-C."/>
        </authorList>
    </citation>
    <scope>NUCLEOTIDE SEQUENCE</scope>
    <source>
        <strain evidence="4">FWC-SCC1</strain>
    </source>
</reference>